<comment type="caution">
    <text evidence="2">The sequence shown here is derived from an EMBL/GenBank/DDBJ whole genome shotgun (WGS) entry which is preliminary data.</text>
</comment>
<protein>
    <submittedName>
        <fullName evidence="2">Uncharacterized protein</fullName>
    </submittedName>
</protein>
<dbReference type="RefSeq" id="WP_160754179.1">
    <property type="nucleotide sequence ID" value="NZ_WTYA01000012.1"/>
</dbReference>
<evidence type="ECO:0000313" key="2">
    <source>
        <dbReference type="EMBL" id="MXP29881.1"/>
    </source>
</evidence>
<feature type="region of interest" description="Disordered" evidence="1">
    <location>
        <begin position="11"/>
        <end position="75"/>
    </location>
</feature>
<dbReference type="Proteomes" id="UP000439780">
    <property type="component" value="Unassembled WGS sequence"/>
</dbReference>
<feature type="compositionally biased region" description="Polar residues" evidence="1">
    <location>
        <begin position="24"/>
        <end position="33"/>
    </location>
</feature>
<keyword evidence="3" id="KW-1185">Reference proteome</keyword>
<dbReference type="EMBL" id="WTYA01000012">
    <property type="protein sequence ID" value="MXP29881.1"/>
    <property type="molecule type" value="Genomic_DNA"/>
</dbReference>
<gene>
    <name evidence="2" type="ORF">GRI58_13790</name>
</gene>
<evidence type="ECO:0000313" key="3">
    <source>
        <dbReference type="Proteomes" id="UP000439780"/>
    </source>
</evidence>
<accession>A0A845ALW5</accession>
<organism evidence="2 3">
    <name type="scientific">Qipengyuania algicida</name>
    <dbReference type="NCBI Taxonomy" id="1836209"/>
    <lineage>
        <taxon>Bacteria</taxon>
        <taxon>Pseudomonadati</taxon>
        <taxon>Pseudomonadota</taxon>
        <taxon>Alphaproteobacteria</taxon>
        <taxon>Sphingomonadales</taxon>
        <taxon>Erythrobacteraceae</taxon>
        <taxon>Qipengyuania</taxon>
    </lineage>
</organism>
<sequence length="75" mass="7997">MRALAALLTLATSASLSPPPRQTPPHSASQATASARIMRPAIVRQDQEGSTSVDADGQQAQTHRDGNGTQWVEFR</sequence>
<dbReference type="AlphaFoldDB" id="A0A845ALW5"/>
<name>A0A845ALW5_9SPHN</name>
<proteinExistence type="predicted"/>
<feature type="compositionally biased region" description="Polar residues" evidence="1">
    <location>
        <begin position="48"/>
        <end position="61"/>
    </location>
</feature>
<evidence type="ECO:0000256" key="1">
    <source>
        <dbReference type="SAM" id="MobiDB-lite"/>
    </source>
</evidence>
<reference evidence="2 3" key="1">
    <citation type="submission" date="2019-12" db="EMBL/GenBank/DDBJ databases">
        <title>Genomic-based taxomic classification of the family Erythrobacteraceae.</title>
        <authorList>
            <person name="Xu L."/>
        </authorList>
    </citation>
    <scope>NUCLEOTIDE SEQUENCE [LARGE SCALE GENOMIC DNA]</scope>
    <source>
        <strain evidence="2 3">KEMB 9005-328</strain>
    </source>
</reference>